<proteinExistence type="inferred from homology"/>
<evidence type="ECO:0000256" key="5">
    <source>
        <dbReference type="ARBA" id="ARBA00022989"/>
    </source>
</evidence>
<dbReference type="VEuPathDB" id="VectorBase:CSON013958"/>
<evidence type="ECO:0000256" key="7">
    <source>
        <dbReference type="ARBA" id="ARBA00023136"/>
    </source>
</evidence>
<evidence type="ECO:0000256" key="2">
    <source>
        <dbReference type="ARBA" id="ARBA00006771"/>
    </source>
</evidence>
<dbReference type="GO" id="GO:0044284">
    <property type="term" value="C:mitochondrial crista junction"/>
    <property type="evidence" value="ECO:0007669"/>
    <property type="project" value="TreeGrafter"/>
</dbReference>
<organism evidence="9">
    <name type="scientific">Culicoides sonorensis</name>
    <name type="common">Biting midge</name>
    <dbReference type="NCBI Taxonomy" id="179676"/>
    <lineage>
        <taxon>Eukaryota</taxon>
        <taxon>Metazoa</taxon>
        <taxon>Ecdysozoa</taxon>
        <taxon>Arthropoda</taxon>
        <taxon>Hexapoda</taxon>
        <taxon>Insecta</taxon>
        <taxon>Pterygota</taxon>
        <taxon>Neoptera</taxon>
        <taxon>Endopterygota</taxon>
        <taxon>Diptera</taxon>
        <taxon>Nematocera</taxon>
        <taxon>Chironomoidea</taxon>
        <taxon>Ceratopogonidae</taxon>
        <taxon>Ceratopogoninae</taxon>
        <taxon>Culicoides</taxon>
        <taxon>Monoculicoides</taxon>
    </lineage>
</organism>
<dbReference type="InterPro" id="IPR026769">
    <property type="entry name" value="Mic13"/>
</dbReference>
<protein>
    <recommendedName>
        <fullName evidence="8">MICOS complex subunit MIC13</fullName>
    </recommendedName>
</protein>
<evidence type="ECO:0000256" key="3">
    <source>
        <dbReference type="ARBA" id="ARBA00022692"/>
    </source>
</evidence>
<keyword evidence="7" id="KW-0472">Membrane</keyword>
<dbReference type="GO" id="GO:0042407">
    <property type="term" value="P:cristae formation"/>
    <property type="evidence" value="ECO:0007669"/>
    <property type="project" value="TreeGrafter"/>
</dbReference>
<dbReference type="Pfam" id="PF15884">
    <property type="entry name" value="QIL1"/>
    <property type="match status" value="1"/>
</dbReference>
<comment type="subcellular location">
    <subcellularLocation>
        <location evidence="1 8">Mitochondrion inner membrane</location>
        <topology evidence="1 8">Single-pass membrane protein</topology>
    </subcellularLocation>
</comment>
<dbReference type="EMBL" id="UFQT01000742">
    <property type="protein sequence ID" value="SSX26864.1"/>
    <property type="molecule type" value="Genomic_DNA"/>
</dbReference>
<comment type="function">
    <text evidence="8">Component of the MICOS complex, a large protein complex of the mitochondrial inner membrane that plays crucial roles in the maintenance of crista junctions, inner membrane architecture, and formation of contact sites to the outer membrane.</text>
</comment>
<name>A0A336KSX5_CULSO</name>
<dbReference type="AlphaFoldDB" id="A0A336KSX5"/>
<dbReference type="EMBL" id="UFQS01000742">
    <property type="protein sequence ID" value="SSX06515.1"/>
    <property type="molecule type" value="Genomic_DNA"/>
</dbReference>
<gene>
    <name evidence="9" type="primary">CSON013958</name>
</gene>
<evidence type="ECO:0000256" key="4">
    <source>
        <dbReference type="ARBA" id="ARBA00022792"/>
    </source>
</evidence>
<keyword evidence="6 8" id="KW-0496">Mitochondrion</keyword>
<accession>A0A336KSX5</accession>
<dbReference type="PANTHER" id="PTHR31816">
    <property type="entry name" value="MICOS COMPLEX SUBUNIT MIC13"/>
    <property type="match status" value="1"/>
</dbReference>
<keyword evidence="4 8" id="KW-0999">Mitochondrion inner membrane</keyword>
<keyword evidence="3" id="KW-0812">Transmembrane</keyword>
<comment type="similarity">
    <text evidence="2 8">Belongs to the MICOS complex subunit Mic13 family.</text>
</comment>
<evidence type="ECO:0000256" key="8">
    <source>
        <dbReference type="RuleBase" id="RU363009"/>
    </source>
</evidence>
<evidence type="ECO:0000256" key="1">
    <source>
        <dbReference type="ARBA" id="ARBA00004434"/>
    </source>
</evidence>
<evidence type="ECO:0000313" key="9">
    <source>
        <dbReference type="EMBL" id="SSX06515.1"/>
    </source>
</evidence>
<reference evidence="9" key="1">
    <citation type="submission" date="2018-04" db="EMBL/GenBank/DDBJ databases">
        <authorList>
            <person name="Go L.Y."/>
            <person name="Mitchell J.A."/>
        </authorList>
    </citation>
    <scope>NUCLEOTIDE SEQUENCE</scope>
    <source>
        <tissue evidence="9">Whole organism</tissue>
    </source>
</reference>
<sequence length="122" mass="13760">MIIRTAIKAGICYGAVWYTRQLGVWGTSDDTHKLFTEIQHNMEPVCQSVRSQIGYQPPAMPQSGEIKFIANYYYNEGVKSTFRFVKMIPCYIGQGIKKAIPNHLELDSIHLCTGTHPADSVH</sequence>
<keyword evidence="5" id="KW-1133">Transmembrane helix</keyword>
<dbReference type="GO" id="GO:0061617">
    <property type="term" value="C:MICOS complex"/>
    <property type="evidence" value="ECO:0007669"/>
    <property type="project" value="UniProtKB-UniRule"/>
</dbReference>
<reference evidence="10" key="2">
    <citation type="submission" date="2018-07" db="EMBL/GenBank/DDBJ databases">
        <authorList>
            <person name="Quirk P.G."/>
            <person name="Krulwich T.A."/>
        </authorList>
    </citation>
    <scope>NUCLEOTIDE SEQUENCE</scope>
</reference>
<comment type="subunit">
    <text evidence="8">Component of the mitochondrial contact site and cristae organizing system (MICOS) complex.</text>
</comment>
<dbReference type="PANTHER" id="PTHR31816:SF3">
    <property type="entry name" value="MICOS COMPLEX SUBUNIT MIC13"/>
    <property type="match status" value="1"/>
</dbReference>
<evidence type="ECO:0000313" key="10">
    <source>
        <dbReference type="EMBL" id="SSX26864.1"/>
    </source>
</evidence>
<evidence type="ECO:0000256" key="6">
    <source>
        <dbReference type="ARBA" id="ARBA00023128"/>
    </source>
</evidence>